<dbReference type="CDD" id="cd00882">
    <property type="entry name" value="Ras_like_GTPase"/>
    <property type="match status" value="1"/>
</dbReference>
<dbReference type="Gene3D" id="3.40.50.300">
    <property type="entry name" value="P-loop containing nucleotide triphosphate hydrolases"/>
    <property type="match status" value="1"/>
</dbReference>
<dbReference type="InterPro" id="IPR006073">
    <property type="entry name" value="GTP-bd"/>
</dbReference>
<evidence type="ECO:0000313" key="2">
    <source>
        <dbReference type="EMBL" id="RAU16952.1"/>
    </source>
</evidence>
<keyword evidence="3" id="KW-1185">Reference proteome</keyword>
<dbReference type="AlphaFoldDB" id="A0A364NIR0"/>
<dbReference type="EMBL" id="QKRX01000014">
    <property type="protein sequence ID" value="RAU16952.1"/>
    <property type="molecule type" value="Genomic_DNA"/>
</dbReference>
<protein>
    <submittedName>
        <fullName evidence="2">Kinase</fullName>
    </submittedName>
</protein>
<keyword evidence="2" id="KW-0418">Kinase</keyword>
<gene>
    <name evidence="2" type="ORF">DN062_15490</name>
</gene>
<dbReference type="Pfam" id="PF01926">
    <property type="entry name" value="MMR_HSR1"/>
    <property type="match status" value="1"/>
</dbReference>
<keyword evidence="2" id="KW-0808">Transferase</keyword>
<dbReference type="GO" id="GO:0005525">
    <property type="term" value="F:GTP binding"/>
    <property type="evidence" value="ECO:0007669"/>
    <property type="project" value="InterPro"/>
</dbReference>
<name>A0A364NIR0_9GAMM</name>
<organism evidence="2 3">
    <name type="scientific">Nitrincola tibetensis</name>
    <dbReference type="NCBI Taxonomy" id="2219697"/>
    <lineage>
        <taxon>Bacteria</taxon>
        <taxon>Pseudomonadati</taxon>
        <taxon>Pseudomonadota</taxon>
        <taxon>Gammaproteobacteria</taxon>
        <taxon>Oceanospirillales</taxon>
        <taxon>Oceanospirillaceae</taxon>
        <taxon>Nitrincola</taxon>
    </lineage>
</organism>
<accession>A0A364NIR0</accession>
<dbReference type="Proteomes" id="UP000250744">
    <property type="component" value="Unassembled WGS sequence"/>
</dbReference>
<evidence type="ECO:0000259" key="1">
    <source>
        <dbReference type="Pfam" id="PF01926"/>
    </source>
</evidence>
<reference evidence="2 3" key="1">
    <citation type="submission" date="2018-06" db="EMBL/GenBank/DDBJ databases">
        <title>Nitrincola tibetense sp. nov., isolated from Lake XuguoCo on Tibetan Plateau.</title>
        <authorList>
            <person name="Xing P."/>
        </authorList>
    </citation>
    <scope>NUCLEOTIDE SEQUENCE [LARGE SCALE GENOMIC DNA]</scope>
    <source>
        <strain evidence="3">xg18</strain>
    </source>
</reference>
<comment type="caution">
    <text evidence="2">The sequence shown here is derived from an EMBL/GenBank/DDBJ whole genome shotgun (WGS) entry which is preliminary data.</text>
</comment>
<dbReference type="InterPro" id="IPR027417">
    <property type="entry name" value="P-loop_NTPase"/>
</dbReference>
<evidence type="ECO:0000313" key="3">
    <source>
        <dbReference type="Proteomes" id="UP000250744"/>
    </source>
</evidence>
<sequence length="397" mass="43418">MLIQHVRAEAVIASASFFGFYASRLAIITLVSKVLLMKLPDRLKSFLTPPPHPSMVKPPHDSDAKLPTLWLLGKTGAGKSSLVRTLTGENQIQIGQGFKPCTQHAHTYAFPTASPLFRFLDTRGLGEATYDAAEDIAACQTSSHAVLLLMRGDDPEQSALCNALQQIRDHSKLKHLLCVHTHSAGVSSCSALNQENIERLWGQPIPQVHVDFNEEQPLGIASLKLAIAEFLPSVTEALHNQSHKEAEAQIFADHRKEILRFAGVAAATDCIPVLGAITVPMIQSKMLQGLAARYNQPWSRQQLTQLLAALGVSISIHYASQLGIRQLLKLIPVYGQSVGAISAAALSFASTYALGRVACQYWFNQQKGLTSSPVTLQETYWRALNEIREVATRETSK</sequence>
<feature type="domain" description="G" evidence="1">
    <location>
        <begin position="71"/>
        <end position="168"/>
    </location>
</feature>
<dbReference type="SUPFAM" id="SSF52540">
    <property type="entry name" value="P-loop containing nucleoside triphosphate hydrolases"/>
    <property type="match status" value="1"/>
</dbReference>
<proteinExistence type="predicted"/>
<dbReference type="GO" id="GO:0016301">
    <property type="term" value="F:kinase activity"/>
    <property type="evidence" value="ECO:0007669"/>
    <property type="project" value="UniProtKB-KW"/>
</dbReference>